<dbReference type="GO" id="GO:0050897">
    <property type="term" value="F:cobalt ion binding"/>
    <property type="evidence" value="ECO:0007669"/>
    <property type="project" value="InterPro"/>
</dbReference>
<evidence type="ECO:0000256" key="11">
    <source>
        <dbReference type="ARBA" id="ARBA00025437"/>
    </source>
</evidence>
<evidence type="ECO:0000256" key="12">
    <source>
        <dbReference type="ARBA" id="ARBA00047754"/>
    </source>
</evidence>
<dbReference type="CDD" id="cd02888">
    <property type="entry name" value="RNR_II_dimer"/>
    <property type="match status" value="1"/>
</dbReference>
<reference evidence="17" key="1">
    <citation type="submission" date="2021-03" db="EMBL/GenBank/DDBJ databases">
        <title>Alkalibacter marinus sp. nov., isolated from tidal flat sediment.</title>
        <authorList>
            <person name="Namirimu T."/>
            <person name="Yang J.-A."/>
            <person name="Yang S.-H."/>
            <person name="Kim Y.-J."/>
            <person name="Kwon K.K."/>
        </authorList>
    </citation>
    <scope>NUCLEOTIDE SEQUENCE</scope>
    <source>
        <strain evidence="17">ES005</strain>
    </source>
</reference>
<dbReference type="InterPro" id="IPR024434">
    <property type="entry name" value="TSCPD_dom"/>
</dbReference>
<keyword evidence="7 13" id="KW-0547">Nucleotide-binding</keyword>
<evidence type="ECO:0000256" key="8">
    <source>
        <dbReference type="ARBA" id="ARBA00023002"/>
    </source>
</evidence>
<comment type="cofactor">
    <cofactor evidence="1 13">
        <name>adenosylcob(III)alamin</name>
        <dbReference type="ChEBI" id="CHEBI:18408"/>
    </cofactor>
</comment>
<evidence type="ECO:0000259" key="15">
    <source>
        <dbReference type="Pfam" id="PF08471"/>
    </source>
</evidence>
<dbReference type="GO" id="GO:0000166">
    <property type="term" value="F:nucleotide binding"/>
    <property type="evidence" value="ECO:0007669"/>
    <property type="project" value="UniProtKB-KW"/>
</dbReference>
<dbReference type="InterPro" id="IPR000788">
    <property type="entry name" value="RNR_lg_C"/>
</dbReference>
<comment type="catalytic activity">
    <reaction evidence="12 13">
        <text>a 2'-deoxyribonucleoside 5'-diphosphate + [thioredoxin]-disulfide + H2O = a ribonucleoside 5'-diphosphate + [thioredoxin]-dithiol</text>
        <dbReference type="Rhea" id="RHEA:23252"/>
        <dbReference type="Rhea" id="RHEA-COMP:10698"/>
        <dbReference type="Rhea" id="RHEA-COMP:10700"/>
        <dbReference type="ChEBI" id="CHEBI:15377"/>
        <dbReference type="ChEBI" id="CHEBI:29950"/>
        <dbReference type="ChEBI" id="CHEBI:50058"/>
        <dbReference type="ChEBI" id="CHEBI:57930"/>
        <dbReference type="ChEBI" id="CHEBI:73316"/>
        <dbReference type="EC" id="1.17.4.1"/>
    </reaction>
</comment>
<evidence type="ECO:0000256" key="2">
    <source>
        <dbReference type="ARBA" id="ARBA00007405"/>
    </source>
</evidence>
<keyword evidence="8 13" id="KW-0560">Oxidoreductase</keyword>
<evidence type="ECO:0000256" key="5">
    <source>
        <dbReference type="ARBA" id="ARBA00022628"/>
    </source>
</evidence>
<organism evidence="17 18">
    <name type="scientific">Alkalibacter rhizosphaerae</name>
    <dbReference type="NCBI Taxonomy" id="2815577"/>
    <lineage>
        <taxon>Bacteria</taxon>
        <taxon>Bacillati</taxon>
        <taxon>Bacillota</taxon>
        <taxon>Clostridia</taxon>
        <taxon>Eubacteriales</taxon>
        <taxon>Eubacteriaceae</taxon>
        <taxon>Alkalibacter</taxon>
    </lineage>
</organism>
<keyword evidence="18" id="KW-1185">Reference proteome</keyword>
<dbReference type="GO" id="GO:0031419">
    <property type="term" value="F:cobalamin binding"/>
    <property type="evidence" value="ECO:0007669"/>
    <property type="project" value="UniProtKB-KW"/>
</dbReference>
<dbReference type="KEGG" id="alka:J0B03_10975"/>
<dbReference type="Proteomes" id="UP000663499">
    <property type="component" value="Chromosome"/>
</dbReference>
<dbReference type="InterPro" id="IPR013678">
    <property type="entry name" value="RNR_2_N"/>
</dbReference>
<evidence type="ECO:0000256" key="3">
    <source>
        <dbReference type="ARBA" id="ARBA00012274"/>
    </source>
</evidence>
<evidence type="ECO:0000313" key="17">
    <source>
        <dbReference type="EMBL" id="QSX08298.1"/>
    </source>
</evidence>
<comment type="function">
    <text evidence="11 13">Catalyzes the reduction of ribonucleotides to deoxyribonucleotides. May function to provide a pool of deoxyribonucleotide precursors for DNA repair during oxygen limitation and/or for immediate growth after restoration of oxygen.</text>
</comment>
<proteinExistence type="inferred from homology"/>
<dbReference type="Pfam" id="PF12637">
    <property type="entry name" value="TSCPD"/>
    <property type="match status" value="1"/>
</dbReference>
<feature type="domain" description="Ribonucleotide reductase large subunit C-terminal" evidence="14">
    <location>
        <begin position="182"/>
        <end position="757"/>
    </location>
</feature>
<evidence type="ECO:0000313" key="18">
    <source>
        <dbReference type="Proteomes" id="UP000663499"/>
    </source>
</evidence>
<accession>A0A974XH88</accession>
<name>A0A974XH88_9FIRM</name>
<dbReference type="GO" id="GO:0004748">
    <property type="term" value="F:ribonucleoside-diphosphate reductase activity, thioredoxin disulfide as acceptor"/>
    <property type="evidence" value="ECO:0007669"/>
    <property type="project" value="UniProtKB-EC"/>
</dbReference>
<dbReference type="PRINTS" id="PR01183">
    <property type="entry name" value="RIBORDTASEM1"/>
</dbReference>
<dbReference type="PANTHER" id="PTHR43371:SF1">
    <property type="entry name" value="RIBONUCLEOSIDE-DIPHOSPHATE REDUCTASE"/>
    <property type="match status" value="1"/>
</dbReference>
<keyword evidence="9" id="KW-1015">Disulfide bond</keyword>
<dbReference type="SUPFAM" id="SSF51998">
    <property type="entry name" value="PFL-like glycyl radical enzymes"/>
    <property type="match status" value="1"/>
</dbReference>
<feature type="domain" description="Ribonucleotide reductase class II vitamin B12-dependent N-terminal" evidence="15">
    <location>
        <begin position="39"/>
        <end position="132"/>
    </location>
</feature>
<sequence>MEVLSLSHLKASVQRVFTTKLEEDKSLSVYDLFQWKTVDVFMKNWKTGKTIADMPELEFPEHYSQNACNIIATKYFRKAGVNNSVGHERSMRDVADRLVRFWVDSLKDEGVLKTKEAYQIVYDELVFGLLSQMWAPNSPQWFNTGLFNSYGIRGEKDNLYYYDSESGEVVESPDRYSRTQASACFILSIEDKLMGDHSITEQYVSETKLFKGGSGVGTNFSNIRGLDEKLSSGGHSSGMMSFLQGLDRNAGAIKSGGTTRRAAKMVITDIDHPEIESFITWKAKEEQKVRDLGKMGYDTSMDGEAYATVSGQNSNNSVRLTGEFMESVFNLKTDPDAMITLKGRTDDQVNKDVKVSYLWNLINQSSWECADPGLQFDDIFNAWHTCPGGEDGKVGAKYNRINATNPCSEYAFLDDTACNLASINVYRFYDEENNSFDVTKFVHLIEMIQLVLESSIHWGQFPTKDIARKSHLFRTTGLGLANTSSLLLAMGLPYDSDESRNLVATLSGIMTGASYRMSAFMAEIVGPFEKYEINREHMLRVIRNHSRVAGAMEDELEDISYTPVMVDHDVLKNMNQGKLGEVLKEVWTDAYKYGKEFGYRNAQVSVIAPTGTISLAMDCGATSIEPFYSHMVFKQLVGGGSMEMVNPILEIALKNLGYNEEAIKEIMDYIMEKDDDGKVMHGSVIGAPRLKEEHYPIFDTANTISPEGHVMMVSAITPLISGSVSKTVNLPNQAKVEDIDMIHRLAWKTGTKAIALYRDGCKASQPLSSGMAEDQEKDLEEYTYKELVEYAKNCVKHVPNRKRPGGMRTSRTHSAKIGDIELYITIGFYEDGNLAEVFVSTDKEGTVVKGLLASMSKALSNMLQYNIPPKELSRLLRGQQFEPAGFVARHPYIKYASSIADLLSKIIDIEMGDFSRCQVKPEAFIPMSKLSAVETLVKDVDPGDTAETQGERIYGESCSHCGSTRMVKNGTCKVCLDCGSTTGCS</sequence>
<comment type="similarity">
    <text evidence="2 13">Belongs to the ribonucleoside diphosphate reductase class-2 family.</text>
</comment>
<evidence type="ECO:0000256" key="4">
    <source>
        <dbReference type="ARBA" id="ARBA00014409"/>
    </source>
</evidence>
<keyword evidence="6 13" id="KW-0237">DNA synthesis</keyword>
<evidence type="ECO:0000256" key="13">
    <source>
        <dbReference type="RuleBase" id="RU364064"/>
    </source>
</evidence>
<evidence type="ECO:0000256" key="6">
    <source>
        <dbReference type="ARBA" id="ARBA00022634"/>
    </source>
</evidence>
<dbReference type="Pfam" id="PF08471">
    <property type="entry name" value="Ribonuc_red_2_N"/>
    <property type="match status" value="1"/>
</dbReference>
<dbReference type="GO" id="GO:0071897">
    <property type="term" value="P:DNA biosynthetic process"/>
    <property type="evidence" value="ECO:0007669"/>
    <property type="project" value="UniProtKB-KW"/>
</dbReference>
<dbReference type="EMBL" id="CP071444">
    <property type="protein sequence ID" value="QSX08298.1"/>
    <property type="molecule type" value="Genomic_DNA"/>
</dbReference>
<evidence type="ECO:0000256" key="9">
    <source>
        <dbReference type="ARBA" id="ARBA00023157"/>
    </source>
</evidence>
<dbReference type="NCBIfam" id="TIGR02504">
    <property type="entry name" value="NrdJ_Z"/>
    <property type="match status" value="1"/>
</dbReference>
<evidence type="ECO:0000259" key="14">
    <source>
        <dbReference type="Pfam" id="PF02867"/>
    </source>
</evidence>
<evidence type="ECO:0000256" key="10">
    <source>
        <dbReference type="ARBA" id="ARBA00023285"/>
    </source>
</evidence>
<evidence type="ECO:0000256" key="7">
    <source>
        <dbReference type="ARBA" id="ARBA00022741"/>
    </source>
</evidence>
<keyword evidence="5 13" id="KW-0846">Cobalamin</keyword>
<keyword evidence="10 13" id="KW-0170">Cobalt</keyword>
<feature type="domain" description="TSCPD" evidence="16">
    <location>
        <begin position="809"/>
        <end position="909"/>
    </location>
</feature>
<dbReference type="Gene3D" id="3.20.70.20">
    <property type="match status" value="1"/>
</dbReference>
<dbReference type="NCBIfam" id="NF005122">
    <property type="entry name" value="PRK06556.1"/>
    <property type="match status" value="1"/>
</dbReference>
<dbReference type="PANTHER" id="PTHR43371">
    <property type="entry name" value="VITAMIN B12-DEPENDENT RIBONUCLEOTIDE REDUCTASE"/>
    <property type="match status" value="1"/>
</dbReference>
<dbReference type="InterPro" id="IPR050862">
    <property type="entry name" value="RdRp_reductase_class-2"/>
</dbReference>
<dbReference type="Pfam" id="PF02867">
    <property type="entry name" value="Ribonuc_red_lgC"/>
    <property type="match status" value="1"/>
</dbReference>
<gene>
    <name evidence="17" type="ORF">J0B03_10975</name>
</gene>
<evidence type="ECO:0000259" key="16">
    <source>
        <dbReference type="Pfam" id="PF12637"/>
    </source>
</evidence>
<dbReference type="EC" id="1.17.4.1" evidence="3 13"/>
<evidence type="ECO:0000256" key="1">
    <source>
        <dbReference type="ARBA" id="ARBA00001922"/>
    </source>
</evidence>
<dbReference type="AlphaFoldDB" id="A0A974XH88"/>
<protein>
    <recommendedName>
        <fullName evidence="4 13">Vitamin B12-dependent ribonucleotide reductase</fullName>
        <ecNumber evidence="3 13">1.17.4.1</ecNumber>
    </recommendedName>
</protein>
<dbReference type="InterPro" id="IPR013344">
    <property type="entry name" value="RNR_NrdJ/NrdZ"/>
</dbReference>